<dbReference type="PANTHER" id="PTHR33515:SF1">
    <property type="entry name" value="RIBOSOME-BINDING FACTOR A, CHLOROPLASTIC-RELATED"/>
    <property type="match status" value="1"/>
</dbReference>
<evidence type="ECO:0000256" key="2">
    <source>
        <dbReference type="HAMAP-Rule" id="MF_00003"/>
    </source>
</evidence>
<reference evidence="3 4" key="2">
    <citation type="submission" date="2019-05" db="EMBL/GenBank/DDBJ databases">
        <title>Genome evolution of the obligate endosymbiont Buchnera aphidicola.</title>
        <authorList>
            <person name="Moran N.A."/>
        </authorList>
    </citation>
    <scope>NUCLEOTIDE SEQUENCE [LARGE SCALE GENOMIC DNA]</scope>
    <source>
        <strain evidence="3 4">Aar</strain>
    </source>
</reference>
<proteinExistence type="inferred from homology"/>
<dbReference type="GO" id="GO:0005829">
    <property type="term" value="C:cytosol"/>
    <property type="evidence" value="ECO:0007669"/>
    <property type="project" value="TreeGrafter"/>
</dbReference>
<evidence type="ECO:0000313" key="3">
    <source>
        <dbReference type="EMBL" id="QCI16045.1"/>
    </source>
</evidence>
<dbReference type="NCBIfam" id="TIGR00082">
    <property type="entry name" value="rbfA"/>
    <property type="match status" value="1"/>
</dbReference>
<dbReference type="HAMAP" id="MF_00003">
    <property type="entry name" value="RbfA"/>
    <property type="match status" value="1"/>
</dbReference>
<dbReference type="AlphaFoldDB" id="A0A4D6XTB5"/>
<gene>
    <name evidence="2 3" type="primary">rbfA</name>
    <name evidence="3" type="ORF">D9V59_01885</name>
</gene>
<dbReference type="Pfam" id="PF02033">
    <property type="entry name" value="RBFA"/>
    <property type="match status" value="1"/>
</dbReference>
<dbReference type="InterPro" id="IPR000238">
    <property type="entry name" value="RbfA"/>
</dbReference>
<dbReference type="GO" id="GO:0030490">
    <property type="term" value="P:maturation of SSU-rRNA"/>
    <property type="evidence" value="ECO:0007669"/>
    <property type="project" value="UniProtKB-UniRule"/>
</dbReference>
<dbReference type="RefSeq" id="WP_158364571.1">
    <property type="nucleotide sequence ID" value="NZ_CP034900.1"/>
</dbReference>
<evidence type="ECO:0000256" key="1">
    <source>
        <dbReference type="ARBA" id="ARBA00022517"/>
    </source>
</evidence>
<comment type="subunit">
    <text evidence="2">Monomer. Binds 30S ribosomal subunits, but not 50S ribosomal subunits or 70S ribosomes.</text>
</comment>
<dbReference type="PROSITE" id="PS01319">
    <property type="entry name" value="RBFA"/>
    <property type="match status" value="1"/>
</dbReference>
<dbReference type="InterPro" id="IPR020053">
    <property type="entry name" value="Ribosome-bd_factorA_CS"/>
</dbReference>
<organism evidence="3 4">
    <name type="scientific">Buchnera aphidicola</name>
    <name type="common">Artemisaphis artemisicola</name>
    <dbReference type="NCBI Taxonomy" id="1241836"/>
    <lineage>
        <taxon>Bacteria</taxon>
        <taxon>Pseudomonadati</taxon>
        <taxon>Pseudomonadota</taxon>
        <taxon>Gammaproteobacteria</taxon>
        <taxon>Enterobacterales</taxon>
        <taxon>Erwiniaceae</taxon>
        <taxon>Buchnera</taxon>
    </lineage>
</organism>
<keyword evidence="1 2" id="KW-0690">Ribosome biogenesis</keyword>
<sequence>MEKLFNRSARIAQELQKKIAMIIQHSIKDPRINTIITVSEVQVSKDLSHARIFISFLKNDDQLNIKKILILLNKASGYIRKLLCQKMRLRIIPNIIFYYDDSFLKGNKISLILKDLVKNKKTSYFQNKIKDK</sequence>
<accession>A0A4D6XTB5</accession>
<dbReference type="Proteomes" id="UP000298654">
    <property type="component" value="Chromosome"/>
</dbReference>
<keyword evidence="2" id="KW-0963">Cytoplasm</keyword>
<dbReference type="Gene3D" id="3.30.300.20">
    <property type="match status" value="1"/>
</dbReference>
<reference evidence="3 4" key="1">
    <citation type="submission" date="2018-12" db="EMBL/GenBank/DDBJ databases">
        <authorList>
            <person name="Chong R.A."/>
        </authorList>
    </citation>
    <scope>NUCLEOTIDE SEQUENCE [LARGE SCALE GENOMIC DNA]</scope>
    <source>
        <strain evidence="3 4">Aar</strain>
    </source>
</reference>
<dbReference type="InterPro" id="IPR015946">
    <property type="entry name" value="KH_dom-like_a/b"/>
</dbReference>
<dbReference type="EMBL" id="CP034900">
    <property type="protein sequence ID" value="QCI16045.1"/>
    <property type="molecule type" value="Genomic_DNA"/>
</dbReference>
<comment type="function">
    <text evidence="2">One of several proteins that assist in the late maturation steps of the functional core of the 30S ribosomal subunit. Associates with free 30S ribosomal subunits (but not with 30S subunits that are part of 70S ribosomes or polysomes). Required for efficient processing of 16S rRNA. May interact with the 5'-terminal helix region of 16S rRNA.</text>
</comment>
<dbReference type="InterPro" id="IPR023799">
    <property type="entry name" value="RbfA_dom_sf"/>
</dbReference>
<dbReference type="OrthoDB" id="307788at2"/>
<evidence type="ECO:0000313" key="4">
    <source>
        <dbReference type="Proteomes" id="UP000298654"/>
    </source>
</evidence>
<comment type="similarity">
    <text evidence="2">Belongs to the RbfA family.</text>
</comment>
<protein>
    <recommendedName>
        <fullName evidence="2">Ribosome-binding factor A</fullName>
    </recommendedName>
</protein>
<comment type="subcellular location">
    <subcellularLocation>
        <location evidence="2">Cytoplasm</location>
    </subcellularLocation>
</comment>
<dbReference type="SUPFAM" id="SSF89919">
    <property type="entry name" value="Ribosome-binding factor A, RbfA"/>
    <property type="match status" value="1"/>
</dbReference>
<name>A0A4D6XTB5_9GAMM</name>
<dbReference type="PANTHER" id="PTHR33515">
    <property type="entry name" value="RIBOSOME-BINDING FACTOR A, CHLOROPLASTIC-RELATED"/>
    <property type="match status" value="1"/>
</dbReference>
<dbReference type="GO" id="GO:0043024">
    <property type="term" value="F:ribosomal small subunit binding"/>
    <property type="evidence" value="ECO:0007669"/>
    <property type="project" value="TreeGrafter"/>
</dbReference>